<name>A0AAN9V4I5_9ORTH</name>
<feature type="region of interest" description="Disordered" evidence="1">
    <location>
        <begin position="118"/>
        <end position="153"/>
    </location>
</feature>
<feature type="compositionally biased region" description="Basic and acidic residues" evidence="1">
    <location>
        <begin position="205"/>
        <end position="219"/>
    </location>
</feature>
<dbReference type="EMBL" id="JAZDUA010001336">
    <property type="protein sequence ID" value="KAK7788292.1"/>
    <property type="molecule type" value="Genomic_DNA"/>
</dbReference>
<feature type="region of interest" description="Disordered" evidence="1">
    <location>
        <begin position="56"/>
        <end position="104"/>
    </location>
</feature>
<protein>
    <submittedName>
        <fullName evidence="2">Uncharacterized protein</fullName>
    </submittedName>
</protein>
<evidence type="ECO:0000313" key="2">
    <source>
        <dbReference type="EMBL" id="KAK7788292.1"/>
    </source>
</evidence>
<reference evidence="2 3" key="1">
    <citation type="submission" date="2024-03" db="EMBL/GenBank/DDBJ databases">
        <title>The genome assembly and annotation of the cricket Gryllus longicercus Weissman &amp; Gray.</title>
        <authorList>
            <person name="Szrajer S."/>
            <person name="Gray D."/>
            <person name="Ylla G."/>
        </authorList>
    </citation>
    <scope>NUCLEOTIDE SEQUENCE [LARGE SCALE GENOMIC DNA]</scope>
    <source>
        <strain evidence="2">DAG 2021-001</strain>
        <tissue evidence="2">Whole body minus gut</tissue>
    </source>
</reference>
<evidence type="ECO:0000313" key="3">
    <source>
        <dbReference type="Proteomes" id="UP001378592"/>
    </source>
</evidence>
<dbReference type="Proteomes" id="UP001378592">
    <property type="component" value="Unassembled WGS sequence"/>
</dbReference>
<feature type="compositionally biased region" description="Low complexity" evidence="1">
    <location>
        <begin position="25"/>
        <end position="36"/>
    </location>
</feature>
<comment type="caution">
    <text evidence="2">The sequence shown here is derived from an EMBL/GenBank/DDBJ whole genome shotgun (WGS) entry which is preliminary data.</text>
</comment>
<sequence length="219" mass="24564">MVDTASESEDLGKGRCLDAGDSAYSGNSSLENNGNGKTQSDKNNIEYDIKKSAKEENKEAKLESLGFNKSRAAQFARRETSRKREDKRNGEKRQLQKPFVSSDGDYIRRISAQARHIRFSNPLVQPPKSGRSWSEELDESDEDPWLEPDKRPDLPHETTAICDTGCEKLFVPKKCDRSDQGSKHITVKTSMEVTMKSPKTPDLNEADREGKKGEAKANI</sequence>
<accession>A0AAN9V4I5</accession>
<evidence type="ECO:0000256" key="1">
    <source>
        <dbReference type="SAM" id="MobiDB-lite"/>
    </source>
</evidence>
<organism evidence="2 3">
    <name type="scientific">Gryllus longicercus</name>
    <dbReference type="NCBI Taxonomy" id="2509291"/>
    <lineage>
        <taxon>Eukaryota</taxon>
        <taxon>Metazoa</taxon>
        <taxon>Ecdysozoa</taxon>
        <taxon>Arthropoda</taxon>
        <taxon>Hexapoda</taxon>
        <taxon>Insecta</taxon>
        <taxon>Pterygota</taxon>
        <taxon>Neoptera</taxon>
        <taxon>Polyneoptera</taxon>
        <taxon>Orthoptera</taxon>
        <taxon>Ensifera</taxon>
        <taxon>Gryllidea</taxon>
        <taxon>Grylloidea</taxon>
        <taxon>Gryllidae</taxon>
        <taxon>Gryllinae</taxon>
        <taxon>Gryllus</taxon>
    </lineage>
</organism>
<feature type="region of interest" description="Disordered" evidence="1">
    <location>
        <begin position="1"/>
        <end position="44"/>
    </location>
</feature>
<gene>
    <name evidence="2" type="ORF">R5R35_009807</name>
</gene>
<keyword evidence="3" id="KW-1185">Reference proteome</keyword>
<dbReference type="AlphaFoldDB" id="A0AAN9V4I5"/>
<feature type="compositionally biased region" description="Acidic residues" evidence="1">
    <location>
        <begin position="135"/>
        <end position="146"/>
    </location>
</feature>
<feature type="compositionally biased region" description="Basic and acidic residues" evidence="1">
    <location>
        <begin position="76"/>
        <end position="94"/>
    </location>
</feature>
<proteinExistence type="predicted"/>
<feature type="region of interest" description="Disordered" evidence="1">
    <location>
        <begin position="175"/>
        <end position="219"/>
    </location>
</feature>